<dbReference type="Pfam" id="PF21032">
    <property type="entry name" value="PROPPIN"/>
    <property type="match status" value="1"/>
</dbReference>
<protein>
    <submittedName>
        <fullName evidence="5">Autophagy-related protein 18</fullName>
    </submittedName>
</protein>
<organism evidence="5 6">
    <name type="scientific">Zancudomyces culisetae</name>
    <name type="common">Gut fungus</name>
    <name type="synonym">Smittium culisetae</name>
    <dbReference type="NCBI Taxonomy" id="1213189"/>
    <lineage>
        <taxon>Eukaryota</taxon>
        <taxon>Fungi</taxon>
        <taxon>Fungi incertae sedis</taxon>
        <taxon>Zoopagomycota</taxon>
        <taxon>Kickxellomycotina</taxon>
        <taxon>Harpellomycetes</taxon>
        <taxon>Harpellales</taxon>
        <taxon>Legeriomycetaceae</taxon>
        <taxon>Zancudomyces</taxon>
    </lineage>
</organism>
<dbReference type="Gene3D" id="2.130.10.10">
    <property type="entry name" value="YVTN repeat-like/Quinoprotein amine dehydrogenase"/>
    <property type="match status" value="1"/>
</dbReference>
<dbReference type="Proteomes" id="UP000188320">
    <property type="component" value="Unassembled WGS sequence"/>
</dbReference>
<accession>A0A1R1PRM6</accession>
<feature type="compositionally biased region" description="Polar residues" evidence="4">
    <location>
        <begin position="131"/>
        <end position="140"/>
    </location>
</feature>
<feature type="region of interest" description="Disordered" evidence="4">
    <location>
        <begin position="112"/>
        <end position="150"/>
    </location>
</feature>
<comment type="caution">
    <text evidence="5">The sequence shown here is derived from an EMBL/GenBank/DDBJ whole genome shotgun (WGS) entry which is preliminary data.</text>
</comment>
<evidence type="ECO:0000313" key="5">
    <source>
        <dbReference type="EMBL" id="OMH83601.1"/>
    </source>
</evidence>
<keyword evidence="2" id="KW-0677">Repeat</keyword>
<keyword evidence="6" id="KW-1185">Reference proteome</keyword>
<dbReference type="OrthoDB" id="1667587at2759"/>
<evidence type="ECO:0000313" key="6">
    <source>
        <dbReference type="Proteomes" id="UP000188320"/>
    </source>
</evidence>
<dbReference type="PANTHER" id="PTHR11227">
    <property type="entry name" value="WD-REPEAT PROTEIN INTERACTING WITH PHOSPHOINOSIDES WIPI -RELATED"/>
    <property type="match status" value="1"/>
</dbReference>
<evidence type="ECO:0000256" key="4">
    <source>
        <dbReference type="SAM" id="MobiDB-lite"/>
    </source>
</evidence>
<name>A0A1R1PRM6_ZANCU</name>
<dbReference type="AlphaFoldDB" id="A0A1R1PRM6"/>
<evidence type="ECO:0000256" key="3">
    <source>
        <dbReference type="ARBA" id="ARBA00025740"/>
    </source>
</evidence>
<dbReference type="SUPFAM" id="SSF50978">
    <property type="entry name" value="WD40 repeat-like"/>
    <property type="match status" value="1"/>
</dbReference>
<evidence type="ECO:0000256" key="1">
    <source>
        <dbReference type="ARBA" id="ARBA00022574"/>
    </source>
</evidence>
<keyword evidence="1" id="KW-0853">WD repeat</keyword>
<comment type="similarity">
    <text evidence="3">Belongs to the WD repeat PROPPIN family.</text>
</comment>
<dbReference type="InterPro" id="IPR015943">
    <property type="entry name" value="WD40/YVTN_repeat-like_dom_sf"/>
</dbReference>
<dbReference type="EMBL" id="LSSK01000356">
    <property type="protein sequence ID" value="OMH83601.1"/>
    <property type="molecule type" value="Genomic_DNA"/>
</dbReference>
<gene>
    <name evidence="5" type="ORF">AX774_g2904</name>
</gene>
<sequence length="200" mass="21294">MCAMSPSSEKCYIAYPVPSVQSYMGAPPSQSTEPVMSDVMIFDANTCEAITVVQAHKRSVHAIAMNSEGTMLATASDKGTVGDGMAKNQATVEEDEFSSEIISRRSEYRASKAGKLSVSPRGERSIDTDSLEGSNVSFQEGQPAKQKGKASWKNIMNSKLIGKAAAYMPGAITEILEPSRDFAFLKLPRSGVQSIAAVSG</sequence>
<dbReference type="InterPro" id="IPR036322">
    <property type="entry name" value="WD40_repeat_dom_sf"/>
</dbReference>
<proteinExistence type="inferred from homology"/>
<dbReference type="InterPro" id="IPR048720">
    <property type="entry name" value="PROPPIN"/>
</dbReference>
<evidence type="ECO:0000256" key="2">
    <source>
        <dbReference type="ARBA" id="ARBA00022737"/>
    </source>
</evidence>
<reference evidence="6" key="1">
    <citation type="submission" date="2017-01" db="EMBL/GenBank/DDBJ databases">
        <authorList>
            <person name="Wang Y."/>
            <person name="White M."/>
            <person name="Kvist S."/>
            <person name="Moncalvo J.-M."/>
        </authorList>
    </citation>
    <scope>NUCLEOTIDE SEQUENCE [LARGE SCALE GENOMIC DNA]</scope>
    <source>
        <strain evidence="6">COL-18-3</strain>
    </source>
</reference>